<keyword evidence="2" id="KW-0378">Hydrolase</keyword>
<keyword evidence="3" id="KW-1185">Reference proteome</keyword>
<feature type="region of interest" description="Disordered" evidence="1">
    <location>
        <begin position="33"/>
        <end position="98"/>
    </location>
</feature>
<feature type="compositionally biased region" description="Basic and acidic residues" evidence="1">
    <location>
        <begin position="33"/>
        <end position="48"/>
    </location>
</feature>
<evidence type="ECO:0000313" key="3">
    <source>
        <dbReference type="Proteomes" id="UP000236621"/>
    </source>
</evidence>
<gene>
    <name evidence="2" type="ORF">TCAP_03210</name>
</gene>
<dbReference type="Proteomes" id="UP000236621">
    <property type="component" value="Unassembled WGS sequence"/>
</dbReference>
<reference evidence="2 3" key="1">
    <citation type="submission" date="2017-08" db="EMBL/GenBank/DDBJ databases">
        <title>Harnessing the power of phylogenomics to disentangle the directionality and signatures of interkingdom host jumping in the parasitic fungal genus Tolypocladium.</title>
        <authorList>
            <person name="Quandt C.A."/>
            <person name="Patterson W."/>
            <person name="Spatafora J.W."/>
        </authorList>
    </citation>
    <scope>NUCLEOTIDE SEQUENCE [LARGE SCALE GENOMIC DNA]</scope>
    <source>
        <strain evidence="2 3">CBS 113982</strain>
    </source>
</reference>
<feature type="compositionally biased region" description="Polar residues" evidence="1">
    <location>
        <begin position="1"/>
        <end position="11"/>
    </location>
</feature>
<dbReference type="EMBL" id="NRSZ01000491">
    <property type="protein sequence ID" value="PNY26856.1"/>
    <property type="molecule type" value="Genomic_DNA"/>
</dbReference>
<protein>
    <submittedName>
        <fullName evidence="2">Hydrolase</fullName>
    </submittedName>
</protein>
<name>A0A2K3QH42_9HYPO</name>
<feature type="compositionally biased region" description="Basic and acidic residues" evidence="1">
    <location>
        <begin position="57"/>
        <end position="66"/>
    </location>
</feature>
<dbReference type="GO" id="GO:0016787">
    <property type="term" value="F:hydrolase activity"/>
    <property type="evidence" value="ECO:0007669"/>
    <property type="project" value="UniProtKB-KW"/>
</dbReference>
<dbReference type="AlphaFoldDB" id="A0A2K3QH42"/>
<sequence length="158" mass="17577">MHGPHNSQLGNWDTEDQQSESIRKICWYKRISRNERRHDAQQPTEERASYPSLIIASHDKSFESRYPRQWPPGALARGPGTAPGSAAKAGDSGAQPERWYSGQVAMPLQGALGKMVPVEEEMGVVDVAEEVHKVREDLAREGWHYVKMQSVGGQGKVA</sequence>
<accession>A0A2K3QH42</accession>
<feature type="region of interest" description="Disordered" evidence="1">
    <location>
        <begin position="1"/>
        <end position="20"/>
    </location>
</feature>
<dbReference type="OrthoDB" id="5311848at2759"/>
<evidence type="ECO:0000313" key="2">
    <source>
        <dbReference type="EMBL" id="PNY26856.1"/>
    </source>
</evidence>
<proteinExistence type="predicted"/>
<comment type="caution">
    <text evidence="2">The sequence shown here is derived from an EMBL/GenBank/DDBJ whole genome shotgun (WGS) entry which is preliminary data.</text>
</comment>
<organism evidence="2 3">
    <name type="scientific">Tolypocladium capitatum</name>
    <dbReference type="NCBI Taxonomy" id="45235"/>
    <lineage>
        <taxon>Eukaryota</taxon>
        <taxon>Fungi</taxon>
        <taxon>Dikarya</taxon>
        <taxon>Ascomycota</taxon>
        <taxon>Pezizomycotina</taxon>
        <taxon>Sordariomycetes</taxon>
        <taxon>Hypocreomycetidae</taxon>
        <taxon>Hypocreales</taxon>
        <taxon>Ophiocordycipitaceae</taxon>
        <taxon>Tolypocladium</taxon>
    </lineage>
</organism>
<evidence type="ECO:0000256" key="1">
    <source>
        <dbReference type="SAM" id="MobiDB-lite"/>
    </source>
</evidence>